<sequence length="93" mass="10520">RIQCWAHLQLPNCQVAHSTWQEDMMTKGVFQSQNVLMTHLQIKVFAMVSVYGPPDTDLQQRSFDTLHTCEHQGDADLCIVDVKAIHSVVAMVP</sequence>
<gene>
    <name evidence="1" type="ORF">CONPUDRAFT_25982</name>
</gene>
<name>R7SD34_CONPW</name>
<accession>R7SD34</accession>
<dbReference type="AlphaFoldDB" id="R7SD34"/>
<dbReference type="RefSeq" id="XP_007776074.1">
    <property type="nucleotide sequence ID" value="XM_007777884.1"/>
</dbReference>
<reference evidence="2" key="1">
    <citation type="journal article" date="2012" name="Science">
        <title>The Paleozoic origin of enzymatic lignin decomposition reconstructed from 31 fungal genomes.</title>
        <authorList>
            <person name="Floudas D."/>
            <person name="Binder M."/>
            <person name="Riley R."/>
            <person name="Barry K."/>
            <person name="Blanchette R.A."/>
            <person name="Henrissat B."/>
            <person name="Martinez A.T."/>
            <person name="Otillar R."/>
            <person name="Spatafora J.W."/>
            <person name="Yadav J.S."/>
            <person name="Aerts A."/>
            <person name="Benoit I."/>
            <person name="Boyd A."/>
            <person name="Carlson A."/>
            <person name="Copeland A."/>
            <person name="Coutinho P.M."/>
            <person name="de Vries R.P."/>
            <person name="Ferreira P."/>
            <person name="Findley K."/>
            <person name="Foster B."/>
            <person name="Gaskell J."/>
            <person name="Glotzer D."/>
            <person name="Gorecki P."/>
            <person name="Heitman J."/>
            <person name="Hesse C."/>
            <person name="Hori C."/>
            <person name="Igarashi K."/>
            <person name="Jurgens J.A."/>
            <person name="Kallen N."/>
            <person name="Kersten P."/>
            <person name="Kohler A."/>
            <person name="Kuees U."/>
            <person name="Kumar T.K.A."/>
            <person name="Kuo A."/>
            <person name="LaButti K."/>
            <person name="Larrondo L.F."/>
            <person name="Lindquist E."/>
            <person name="Ling A."/>
            <person name="Lombard V."/>
            <person name="Lucas S."/>
            <person name="Lundell T."/>
            <person name="Martin R."/>
            <person name="McLaughlin D.J."/>
            <person name="Morgenstern I."/>
            <person name="Morin E."/>
            <person name="Murat C."/>
            <person name="Nagy L.G."/>
            <person name="Nolan M."/>
            <person name="Ohm R.A."/>
            <person name="Patyshakuliyeva A."/>
            <person name="Rokas A."/>
            <person name="Ruiz-Duenas F.J."/>
            <person name="Sabat G."/>
            <person name="Salamov A."/>
            <person name="Samejima M."/>
            <person name="Schmutz J."/>
            <person name="Slot J.C."/>
            <person name="St John F."/>
            <person name="Stenlid J."/>
            <person name="Sun H."/>
            <person name="Sun S."/>
            <person name="Syed K."/>
            <person name="Tsang A."/>
            <person name="Wiebenga A."/>
            <person name="Young D."/>
            <person name="Pisabarro A."/>
            <person name="Eastwood D.C."/>
            <person name="Martin F."/>
            <person name="Cullen D."/>
            <person name="Grigoriev I.V."/>
            <person name="Hibbett D.S."/>
        </authorList>
    </citation>
    <scope>NUCLEOTIDE SEQUENCE [LARGE SCALE GENOMIC DNA]</scope>
    <source>
        <strain evidence="2">RWD-64-598 SS2</strain>
    </source>
</reference>
<protein>
    <submittedName>
        <fullName evidence="1">Uncharacterized protein</fullName>
    </submittedName>
</protein>
<organism evidence="1 2">
    <name type="scientific">Coniophora puteana (strain RWD-64-598)</name>
    <name type="common">Brown rot fungus</name>
    <dbReference type="NCBI Taxonomy" id="741705"/>
    <lineage>
        <taxon>Eukaryota</taxon>
        <taxon>Fungi</taxon>
        <taxon>Dikarya</taxon>
        <taxon>Basidiomycota</taxon>
        <taxon>Agaricomycotina</taxon>
        <taxon>Agaricomycetes</taxon>
        <taxon>Agaricomycetidae</taxon>
        <taxon>Boletales</taxon>
        <taxon>Coniophorineae</taxon>
        <taxon>Coniophoraceae</taxon>
        <taxon>Coniophora</taxon>
    </lineage>
</organism>
<dbReference type="EMBL" id="JH711730">
    <property type="protein sequence ID" value="EIW73750.1"/>
    <property type="molecule type" value="Genomic_DNA"/>
</dbReference>
<feature type="non-terminal residue" evidence="1">
    <location>
        <position position="1"/>
    </location>
</feature>
<keyword evidence="2" id="KW-1185">Reference proteome</keyword>
<dbReference type="Proteomes" id="UP000053558">
    <property type="component" value="Unassembled WGS sequence"/>
</dbReference>
<proteinExistence type="predicted"/>
<evidence type="ECO:0000313" key="1">
    <source>
        <dbReference type="EMBL" id="EIW73750.1"/>
    </source>
</evidence>
<evidence type="ECO:0000313" key="2">
    <source>
        <dbReference type="Proteomes" id="UP000053558"/>
    </source>
</evidence>
<feature type="non-terminal residue" evidence="1">
    <location>
        <position position="93"/>
    </location>
</feature>
<dbReference type="GeneID" id="19206598"/>
<dbReference type="OrthoDB" id="2669721at2759"/>
<dbReference type="KEGG" id="cput:CONPUDRAFT_25982"/>